<evidence type="ECO:0000259" key="1">
    <source>
        <dbReference type="PROSITE" id="PS50146"/>
    </source>
</evidence>
<proteinExistence type="predicted"/>
<dbReference type="GO" id="GO:0016301">
    <property type="term" value="F:kinase activity"/>
    <property type="evidence" value="ECO:0007669"/>
    <property type="project" value="UniProtKB-KW"/>
</dbReference>
<dbReference type="Pfam" id="PF00781">
    <property type="entry name" value="DAGK_cat"/>
    <property type="match status" value="1"/>
</dbReference>
<keyword evidence="2" id="KW-0418">Kinase</keyword>
<dbReference type="EMBL" id="CADCVO010000220">
    <property type="protein sequence ID" value="CAA9485081.1"/>
    <property type="molecule type" value="Genomic_DNA"/>
</dbReference>
<dbReference type="PROSITE" id="PS50146">
    <property type="entry name" value="DAGK"/>
    <property type="match status" value="1"/>
</dbReference>
<dbReference type="Gene3D" id="2.60.200.40">
    <property type="match status" value="1"/>
</dbReference>
<dbReference type="InterPro" id="IPR001206">
    <property type="entry name" value="Diacylglycerol_kinase_cat_dom"/>
</dbReference>
<dbReference type="Pfam" id="PF19279">
    <property type="entry name" value="YegS_C"/>
    <property type="match status" value="1"/>
</dbReference>
<dbReference type="InterPro" id="IPR016064">
    <property type="entry name" value="NAD/diacylglycerol_kinase_sf"/>
</dbReference>
<gene>
    <name evidence="2" type="ORF">AVDCRST_MAG13-1407</name>
</gene>
<protein>
    <submittedName>
        <fullName evidence="2">Transcription regulator [contains diacylglycerol kinase catalytic domain]</fullName>
    </submittedName>
</protein>
<sequence>MRLALVVNAGSGGGLETASVAAMLRERGAEVTGFDLDALTGHDPALAAAVAASDRLVVAGGDGTIGLGAVAAREGGAVLAVLPVGTANDFARHADLPTELEDAVALAADPAARSRPFDLHRADDRPFLNAASCGLSADAAERAAPLKPSLGAAAYAAGAVAAGATGEPQRCTVTVDGAQRFDGEAWQVIVAGTGAFGGGSELEAADPRDGLLDVAVLEAGPRAALVLRAWGMRAGSLTEQEGVLHLRGRRVEVDGPEDWNVDGEHCSMGPHASFRSDGQVQVLVGS</sequence>
<reference evidence="2" key="1">
    <citation type="submission" date="2020-02" db="EMBL/GenBank/DDBJ databases">
        <authorList>
            <person name="Meier V. D."/>
        </authorList>
    </citation>
    <scope>NUCLEOTIDE SEQUENCE</scope>
    <source>
        <strain evidence="2">AVDCRST_MAG13</strain>
    </source>
</reference>
<dbReference type="InterPro" id="IPR017438">
    <property type="entry name" value="ATP-NAD_kinase_N"/>
</dbReference>
<dbReference type="AlphaFoldDB" id="A0A6J4S809"/>
<dbReference type="Gene3D" id="3.40.50.10330">
    <property type="entry name" value="Probable inorganic polyphosphate/atp-NAD kinase, domain 1"/>
    <property type="match status" value="1"/>
</dbReference>
<organism evidence="2">
    <name type="scientific">uncultured Solirubrobacteraceae bacterium</name>
    <dbReference type="NCBI Taxonomy" id="1162706"/>
    <lineage>
        <taxon>Bacteria</taxon>
        <taxon>Bacillati</taxon>
        <taxon>Actinomycetota</taxon>
        <taxon>Thermoleophilia</taxon>
        <taxon>Solirubrobacterales</taxon>
        <taxon>Solirubrobacteraceae</taxon>
        <taxon>environmental samples</taxon>
    </lineage>
</organism>
<dbReference type="SMART" id="SM00046">
    <property type="entry name" value="DAGKc"/>
    <property type="match status" value="1"/>
</dbReference>
<evidence type="ECO:0000313" key="2">
    <source>
        <dbReference type="EMBL" id="CAA9485081.1"/>
    </source>
</evidence>
<dbReference type="SUPFAM" id="SSF111331">
    <property type="entry name" value="NAD kinase/diacylglycerol kinase-like"/>
    <property type="match status" value="1"/>
</dbReference>
<feature type="domain" description="DAGKc" evidence="1">
    <location>
        <begin position="1"/>
        <end position="126"/>
    </location>
</feature>
<keyword evidence="2" id="KW-0808">Transferase</keyword>
<accession>A0A6J4S809</accession>
<dbReference type="InterPro" id="IPR045540">
    <property type="entry name" value="YegS/DAGK_C"/>
</dbReference>
<name>A0A6J4S809_9ACTN</name>